<dbReference type="InterPro" id="IPR036249">
    <property type="entry name" value="Thioredoxin-like_sf"/>
</dbReference>
<evidence type="ECO:0000313" key="2">
    <source>
        <dbReference type="Proteomes" id="UP001396334"/>
    </source>
</evidence>
<sequence length="413" mass="45738">MATIAARSLSMIYIPAHKPKWVFTPLSFCSSASKSRKLVLYSKPGCCLCDGLKEKLHAAFSLSAPDPLHDVELQVRDITSNPEWEKAYQYEIPVLAKELSDGTEELLPRLSPRLGVELVHKKIAAAFKQTLHVERLYYHGNAFLCKQDWGRVGGFKVSLQAYATTGVLDYHDLSSFLELQANTSEQLSNGPLRANFSKAMPYLLMIFLQFGSAGMYIISMENKAKDDNLNLPTNDDLGISRVIILTSHFFNSKQHYMEIPISHVPRPILDQGFVHLGMKYTSASFTSAIMNAIGVFKDEGSTQYSKVVSRGIPLMDGTVRLEISCLQLYKYNQRIVVAALGSAVLDEQIHHGRGIVIATGLYCMVWGKGNDFSPPSAPAKDGCNQQELPISEKYCANATKFAIATIDTQQSGK</sequence>
<keyword evidence="2" id="KW-1185">Reference proteome</keyword>
<accession>A0ABR2SEZ8</accession>
<proteinExistence type="predicted"/>
<dbReference type="InterPro" id="IPR008554">
    <property type="entry name" value="Glutaredoxin-like"/>
</dbReference>
<dbReference type="PANTHER" id="PTHR33558">
    <property type="entry name" value="GLUTAREDOXIN-LIKE PROTEIN C5ORF63 HOMOLOG"/>
    <property type="match status" value="1"/>
</dbReference>
<evidence type="ECO:0000313" key="1">
    <source>
        <dbReference type="EMBL" id="KAK9023586.1"/>
    </source>
</evidence>
<protein>
    <recommendedName>
        <fullName evidence="3">Glutaredoxin-like protein</fullName>
    </recommendedName>
</protein>
<dbReference type="Proteomes" id="UP001396334">
    <property type="component" value="Unassembled WGS sequence"/>
</dbReference>
<dbReference type="EMBL" id="JBBPBN010000015">
    <property type="protein sequence ID" value="KAK9023586.1"/>
    <property type="molecule type" value="Genomic_DNA"/>
</dbReference>
<dbReference type="SUPFAM" id="SSF52833">
    <property type="entry name" value="Thioredoxin-like"/>
    <property type="match status" value="1"/>
</dbReference>
<comment type="caution">
    <text evidence="1">The sequence shown here is derived from an EMBL/GenBank/DDBJ whole genome shotgun (WGS) entry which is preliminary data.</text>
</comment>
<organism evidence="1 2">
    <name type="scientific">Hibiscus sabdariffa</name>
    <name type="common">roselle</name>
    <dbReference type="NCBI Taxonomy" id="183260"/>
    <lineage>
        <taxon>Eukaryota</taxon>
        <taxon>Viridiplantae</taxon>
        <taxon>Streptophyta</taxon>
        <taxon>Embryophyta</taxon>
        <taxon>Tracheophyta</taxon>
        <taxon>Spermatophyta</taxon>
        <taxon>Magnoliopsida</taxon>
        <taxon>eudicotyledons</taxon>
        <taxon>Gunneridae</taxon>
        <taxon>Pentapetalae</taxon>
        <taxon>rosids</taxon>
        <taxon>malvids</taxon>
        <taxon>Malvales</taxon>
        <taxon>Malvaceae</taxon>
        <taxon>Malvoideae</taxon>
        <taxon>Hibiscus</taxon>
    </lineage>
</organism>
<gene>
    <name evidence="1" type="ORF">V6N11_003800</name>
</gene>
<dbReference type="PANTHER" id="PTHR33558:SF1">
    <property type="entry name" value="GLUTAREDOXIN-LIKE PROTEIN C5ORF63 HOMOLOG"/>
    <property type="match status" value="1"/>
</dbReference>
<reference evidence="1 2" key="1">
    <citation type="journal article" date="2024" name="G3 (Bethesda)">
        <title>Genome assembly of Hibiscus sabdariffa L. provides insights into metabolisms of medicinal natural products.</title>
        <authorList>
            <person name="Kim T."/>
        </authorList>
    </citation>
    <scope>NUCLEOTIDE SEQUENCE [LARGE SCALE GENOMIC DNA]</scope>
    <source>
        <strain evidence="1">TK-2024</strain>
        <tissue evidence="1">Old leaves</tissue>
    </source>
</reference>
<name>A0ABR2SEZ8_9ROSI</name>
<dbReference type="Gene3D" id="3.40.30.10">
    <property type="entry name" value="Glutaredoxin"/>
    <property type="match status" value="1"/>
</dbReference>
<evidence type="ECO:0008006" key="3">
    <source>
        <dbReference type="Google" id="ProtNLM"/>
    </source>
</evidence>
<dbReference type="InterPro" id="IPR052565">
    <property type="entry name" value="Glutaredoxin-like_YDR286C"/>
</dbReference>
<dbReference type="Pfam" id="PF05768">
    <property type="entry name" value="Glrx-like"/>
    <property type="match status" value="1"/>
</dbReference>